<proteinExistence type="predicted"/>
<organism evidence="1 2">
    <name type="scientific">Ambrosia artemisiifolia</name>
    <name type="common">Common ragweed</name>
    <dbReference type="NCBI Taxonomy" id="4212"/>
    <lineage>
        <taxon>Eukaryota</taxon>
        <taxon>Viridiplantae</taxon>
        <taxon>Streptophyta</taxon>
        <taxon>Embryophyta</taxon>
        <taxon>Tracheophyta</taxon>
        <taxon>Spermatophyta</taxon>
        <taxon>Magnoliopsida</taxon>
        <taxon>eudicotyledons</taxon>
        <taxon>Gunneridae</taxon>
        <taxon>Pentapetalae</taxon>
        <taxon>asterids</taxon>
        <taxon>campanulids</taxon>
        <taxon>Asterales</taxon>
        <taxon>Asteraceae</taxon>
        <taxon>Asteroideae</taxon>
        <taxon>Heliantheae alliance</taxon>
        <taxon>Heliantheae</taxon>
        <taxon>Ambrosia</taxon>
    </lineage>
</organism>
<dbReference type="Proteomes" id="UP001206925">
    <property type="component" value="Unassembled WGS sequence"/>
</dbReference>
<evidence type="ECO:0000313" key="2">
    <source>
        <dbReference type="Proteomes" id="UP001206925"/>
    </source>
</evidence>
<dbReference type="EMBL" id="JAMZMK010001109">
    <property type="protein sequence ID" value="KAI7755460.1"/>
    <property type="molecule type" value="Genomic_DNA"/>
</dbReference>
<reference evidence="1" key="1">
    <citation type="submission" date="2022-06" db="EMBL/GenBank/DDBJ databases">
        <title>Uncovering the hologenomic basis of an extraordinary plant invasion.</title>
        <authorList>
            <person name="Bieker V.C."/>
            <person name="Martin M.D."/>
            <person name="Gilbert T."/>
            <person name="Hodgins K."/>
            <person name="Battlay P."/>
            <person name="Petersen B."/>
            <person name="Wilson J."/>
        </authorList>
    </citation>
    <scope>NUCLEOTIDE SEQUENCE</scope>
    <source>
        <strain evidence="1">AA19_3_7</strain>
        <tissue evidence="1">Leaf</tissue>
    </source>
</reference>
<keyword evidence="2" id="KW-1185">Reference proteome</keyword>
<sequence>MVQQQSAAPEAYAAYAKEIERLSAKESLLLARIKMDGFAIIITLVTSFDDLDIGGEGSCCGLLNRKEFNRVQRWWCLVEDYVVADGRLRRRLVVVVTGGDDRWIIVAGCGTIGPYKARFPPILPSKLLLYFSRSMEEDQRCTY</sequence>
<accession>A0AAD5D9D7</accession>
<comment type="caution">
    <text evidence="1">The sequence shown here is derived from an EMBL/GenBank/DDBJ whole genome shotgun (WGS) entry which is preliminary data.</text>
</comment>
<evidence type="ECO:0000313" key="1">
    <source>
        <dbReference type="EMBL" id="KAI7755460.1"/>
    </source>
</evidence>
<name>A0AAD5D9D7_AMBAR</name>
<protein>
    <submittedName>
        <fullName evidence="1">Uncharacterized protein</fullName>
    </submittedName>
</protein>
<dbReference type="AlphaFoldDB" id="A0AAD5D9D7"/>
<gene>
    <name evidence="1" type="ORF">M8C21_004657</name>
</gene>